<evidence type="ECO:0000256" key="1">
    <source>
        <dbReference type="SAM" id="MobiDB-lite"/>
    </source>
</evidence>
<accession>A0A1H5CGD9</accession>
<feature type="region of interest" description="Disordered" evidence="1">
    <location>
        <begin position="1"/>
        <end position="69"/>
    </location>
</feature>
<name>A0A1H5CGD9_9NOCA</name>
<dbReference type="EMBL" id="FNSV01000005">
    <property type="protein sequence ID" value="SED65518.1"/>
    <property type="molecule type" value="Genomic_DNA"/>
</dbReference>
<dbReference type="Proteomes" id="UP000183561">
    <property type="component" value="Unassembled WGS sequence"/>
</dbReference>
<sequence length="69" mass="7197">MYGRTREDDDTVDGARRRSPGSTAAEAATPAQAAGSLDIGIGRIAARPSPADRDGGPADAYGCRHRIRD</sequence>
<evidence type="ECO:0000313" key="2">
    <source>
        <dbReference type="EMBL" id="SED65518.1"/>
    </source>
</evidence>
<organism evidence="2 3">
    <name type="scientific">Rhodococcus koreensis</name>
    <dbReference type="NCBI Taxonomy" id="99653"/>
    <lineage>
        <taxon>Bacteria</taxon>
        <taxon>Bacillati</taxon>
        <taxon>Actinomycetota</taxon>
        <taxon>Actinomycetes</taxon>
        <taxon>Mycobacteriales</taxon>
        <taxon>Nocardiaceae</taxon>
        <taxon>Rhodococcus</taxon>
    </lineage>
</organism>
<dbReference type="RefSeq" id="WP_083395885.1">
    <property type="nucleotide sequence ID" value="NZ_FNSV01000005.1"/>
</dbReference>
<evidence type="ECO:0000313" key="3">
    <source>
        <dbReference type="Proteomes" id="UP000183561"/>
    </source>
</evidence>
<dbReference type="AlphaFoldDB" id="A0A1H5CGD9"/>
<reference evidence="3" key="1">
    <citation type="submission" date="2016-10" db="EMBL/GenBank/DDBJ databases">
        <authorList>
            <person name="Varghese N."/>
            <person name="Submissions S."/>
        </authorList>
    </citation>
    <scope>NUCLEOTIDE SEQUENCE [LARGE SCALE GENOMIC DNA]</scope>
    <source>
        <strain evidence="3">DSM 44498</strain>
    </source>
</reference>
<protein>
    <submittedName>
        <fullName evidence="2">Uncharacterized protein</fullName>
    </submittedName>
</protein>
<keyword evidence="3" id="KW-1185">Reference proteome</keyword>
<feature type="compositionally biased region" description="Low complexity" evidence="1">
    <location>
        <begin position="20"/>
        <end position="35"/>
    </location>
</feature>
<gene>
    <name evidence="2" type="ORF">SAMN04490239_9165</name>
</gene>
<proteinExistence type="predicted"/>